<dbReference type="Gene3D" id="2.60.40.10">
    <property type="entry name" value="Immunoglobulins"/>
    <property type="match status" value="1"/>
</dbReference>
<dbReference type="AlphaFoldDB" id="A0A5M3MQ88"/>
<comment type="similarity">
    <text evidence="1">Belongs to the 5'-AMP-activated protein kinase beta subunit family.</text>
</comment>
<dbReference type="KEGG" id="cput:CONPUDRAFT_82243"/>
<dbReference type="GO" id="GO:0019901">
    <property type="term" value="F:protein kinase binding"/>
    <property type="evidence" value="ECO:0007669"/>
    <property type="project" value="TreeGrafter"/>
</dbReference>
<evidence type="ECO:0000313" key="5">
    <source>
        <dbReference type="Proteomes" id="UP000053558"/>
    </source>
</evidence>
<comment type="caution">
    <text evidence="4">The sequence shown here is derived from an EMBL/GenBank/DDBJ whole genome shotgun (WGS) entry which is preliminary data.</text>
</comment>
<dbReference type="SMART" id="SM01010">
    <property type="entry name" value="AMPKBI"/>
    <property type="match status" value="1"/>
</dbReference>
<dbReference type="PANTHER" id="PTHR10343:SF84">
    <property type="entry name" value="5'-AMP-ACTIVATED PROTEIN KINASE SUBUNIT BETA-1"/>
    <property type="match status" value="1"/>
</dbReference>
<dbReference type="SUPFAM" id="SSF81296">
    <property type="entry name" value="E set domains"/>
    <property type="match status" value="1"/>
</dbReference>
<feature type="compositionally biased region" description="Basic and acidic residues" evidence="2">
    <location>
        <begin position="440"/>
        <end position="461"/>
    </location>
</feature>
<dbReference type="InterPro" id="IPR032640">
    <property type="entry name" value="AMPK1_CBM"/>
</dbReference>
<dbReference type="OMA" id="WKGRQPM"/>
<keyword evidence="5" id="KW-1185">Reference proteome</keyword>
<feature type="region of interest" description="Disordered" evidence="2">
    <location>
        <begin position="432"/>
        <end position="476"/>
    </location>
</feature>
<organism evidence="4 5">
    <name type="scientific">Coniophora puteana (strain RWD-64-598)</name>
    <name type="common">Brown rot fungus</name>
    <dbReference type="NCBI Taxonomy" id="741705"/>
    <lineage>
        <taxon>Eukaryota</taxon>
        <taxon>Fungi</taxon>
        <taxon>Dikarya</taxon>
        <taxon>Basidiomycota</taxon>
        <taxon>Agaricomycotina</taxon>
        <taxon>Agaricomycetes</taxon>
        <taxon>Agaricomycetidae</taxon>
        <taxon>Boletales</taxon>
        <taxon>Coniophorineae</taxon>
        <taxon>Coniophoraceae</taxon>
        <taxon>Coniophora</taxon>
    </lineage>
</organism>
<dbReference type="EMBL" id="JH711578">
    <property type="protein sequence ID" value="EIW81216.1"/>
    <property type="molecule type" value="Genomic_DNA"/>
</dbReference>
<dbReference type="Gene3D" id="6.20.250.60">
    <property type="match status" value="1"/>
</dbReference>
<gene>
    <name evidence="4" type="ORF">CONPUDRAFT_82243</name>
</gene>
<dbReference type="GO" id="GO:0007165">
    <property type="term" value="P:signal transduction"/>
    <property type="evidence" value="ECO:0007669"/>
    <property type="project" value="TreeGrafter"/>
</dbReference>
<feature type="compositionally biased region" description="Low complexity" evidence="2">
    <location>
        <begin position="22"/>
        <end position="36"/>
    </location>
</feature>
<dbReference type="InterPro" id="IPR037256">
    <property type="entry name" value="ASC_dom_sf"/>
</dbReference>
<dbReference type="Pfam" id="PF16561">
    <property type="entry name" value="AMPK1_CBM"/>
    <property type="match status" value="1"/>
</dbReference>
<feature type="domain" description="Association with the SNF1 complex (ASC)" evidence="3">
    <location>
        <begin position="370"/>
        <end position="578"/>
    </location>
</feature>
<dbReference type="PANTHER" id="PTHR10343">
    <property type="entry name" value="5'-AMP-ACTIVATED PROTEIN KINASE , BETA SUBUNIT"/>
    <property type="match status" value="1"/>
</dbReference>
<feature type="region of interest" description="Disordered" evidence="2">
    <location>
        <begin position="1"/>
        <end position="128"/>
    </location>
</feature>
<proteinExistence type="inferred from homology"/>
<dbReference type="InterPro" id="IPR014756">
    <property type="entry name" value="Ig_E-set"/>
</dbReference>
<dbReference type="InterPro" id="IPR013783">
    <property type="entry name" value="Ig-like_fold"/>
</dbReference>
<dbReference type="GO" id="GO:0005737">
    <property type="term" value="C:cytoplasm"/>
    <property type="evidence" value="ECO:0007669"/>
    <property type="project" value="TreeGrafter"/>
</dbReference>
<dbReference type="CDD" id="cd02859">
    <property type="entry name" value="E_set_AMPKbeta_like_N"/>
    <property type="match status" value="1"/>
</dbReference>
<feature type="compositionally biased region" description="Polar residues" evidence="2">
    <location>
        <begin position="62"/>
        <end position="74"/>
    </location>
</feature>
<feature type="compositionally biased region" description="Polar residues" evidence="2">
    <location>
        <begin position="1"/>
        <end position="11"/>
    </location>
</feature>
<dbReference type="SUPFAM" id="SSF160219">
    <property type="entry name" value="AMPKBI-like"/>
    <property type="match status" value="1"/>
</dbReference>
<dbReference type="InterPro" id="IPR050827">
    <property type="entry name" value="CRP1_MDG1_kinase"/>
</dbReference>
<dbReference type="GeneID" id="19210386"/>
<protein>
    <submittedName>
        <fullName evidence="4">Carbohydrate-binding module family 48 protein</fullName>
    </submittedName>
</protein>
<dbReference type="InterPro" id="IPR006828">
    <property type="entry name" value="ASC_dom"/>
</dbReference>
<evidence type="ECO:0000256" key="2">
    <source>
        <dbReference type="SAM" id="MobiDB-lite"/>
    </source>
</evidence>
<dbReference type="GO" id="GO:0031588">
    <property type="term" value="C:nucleotide-activated protein kinase complex"/>
    <property type="evidence" value="ECO:0007669"/>
    <property type="project" value="TreeGrafter"/>
</dbReference>
<evidence type="ECO:0000313" key="4">
    <source>
        <dbReference type="EMBL" id="EIW81216.1"/>
    </source>
</evidence>
<reference evidence="5" key="1">
    <citation type="journal article" date="2012" name="Science">
        <title>The Paleozoic origin of enzymatic lignin decomposition reconstructed from 31 fungal genomes.</title>
        <authorList>
            <person name="Floudas D."/>
            <person name="Binder M."/>
            <person name="Riley R."/>
            <person name="Barry K."/>
            <person name="Blanchette R.A."/>
            <person name="Henrissat B."/>
            <person name="Martinez A.T."/>
            <person name="Otillar R."/>
            <person name="Spatafora J.W."/>
            <person name="Yadav J.S."/>
            <person name="Aerts A."/>
            <person name="Benoit I."/>
            <person name="Boyd A."/>
            <person name="Carlson A."/>
            <person name="Copeland A."/>
            <person name="Coutinho P.M."/>
            <person name="de Vries R.P."/>
            <person name="Ferreira P."/>
            <person name="Findley K."/>
            <person name="Foster B."/>
            <person name="Gaskell J."/>
            <person name="Glotzer D."/>
            <person name="Gorecki P."/>
            <person name="Heitman J."/>
            <person name="Hesse C."/>
            <person name="Hori C."/>
            <person name="Igarashi K."/>
            <person name="Jurgens J.A."/>
            <person name="Kallen N."/>
            <person name="Kersten P."/>
            <person name="Kohler A."/>
            <person name="Kuees U."/>
            <person name="Kumar T.K.A."/>
            <person name="Kuo A."/>
            <person name="LaButti K."/>
            <person name="Larrondo L.F."/>
            <person name="Lindquist E."/>
            <person name="Ling A."/>
            <person name="Lombard V."/>
            <person name="Lucas S."/>
            <person name="Lundell T."/>
            <person name="Martin R."/>
            <person name="McLaughlin D.J."/>
            <person name="Morgenstern I."/>
            <person name="Morin E."/>
            <person name="Murat C."/>
            <person name="Nagy L.G."/>
            <person name="Nolan M."/>
            <person name="Ohm R.A."/>
            <person name="Patyshakuliyeva A."/>
            <person name="Rokas A."/>
            <person name="Ruiz-Duenas F.J."/>
            <person name="Sabat G."/>
            <person name="Salamov A."/>
            <person name="Samejima M."/>
            <person name="Schmutz J."/>
            <person name="Slot J.C."/>
            <person name="St John F."/>
            <person name="Stenlid J."/>
            <person name="Sun H."/>
            <person name="Sun S."/>
            <person name="Syed K."/>
            <person name="Tsang A."/>
            <person name="Wiebenga A."/>
            <person name="Young D."/>
            <person name="Pisabarro A."/>
            <person name="Eastwood D.C."/>
            <person name="Martin F."/>
            <person name="Cullen D."/>
            <person name="Grigoriev I.V."/>
            <person name="Hibbett D.S."/>
        </authorList>
    </citation>
    <scope>NUCLEOTIDE SEQUENCE [LARGE SCALE GENOMIC DNA]</scope>
    <source>
        <strain evidence="5">RWD-64-598 SS2</strain>
    </source>
</reference>
<feature type="compositionally biased region" description="Low complexity" evidence="2">
    <location>
        <begin position="79"/>
        <end position="107"/>
    </location>
</feature>
<dbReference type="OrthoDB" id="531008at2759"/>
<dbReference type="Pfam" id="PF04739">
    <property type="entry name" value="AMPKBI"/>
    <property type="match status" value="1"/>
</dbReference>
<name>A0A5M3MQ88_CONPW</name>
<accession>A0A5M3MQ88</accession>
<dbReference type="RefSeq" id="XP_007768619.1">
    <property type="nucleotide sequence ID" value="XM_007770429.1"/>
</dbReference>
<evidence type="ECO:0000256" key="1">
    <source>
        <dbReference type="ARBA" id="ARBA00010926"/>
    </source>
</evidence>
<evidence type="ECO:0000259" key="3">
    <source>
        <dbReference type="SMART" id="SM01010"/>
    </source>
</evidence>
<dbReference type="GO" id="GO:0005634">
    <property type="term" value="C:nucleus"/>
    <property type="evidence" value="ECO:0007669"/>
    <property type="project" value="TreeGrafter"/>
</dbReference>
<sequence length="578" mass="63173">MGNTASNANNPHPSPSIKRVDSPSSRSSSHQQSQSPSPTPSQPHRSLRTKKRSLELPDLASLSLSPYNSANTSPHSRRPPQTSSPIPIPIPNNGQNGQINNATNTGTSPRGRQMHPQPYIPRNNDSNLSTELLDQPSTHIPVRRGHYIRGTHYSSTYSIQSRGSANPRMQELYVASQQEPEPPAQDEFVQEVVQSTIPLVLPKSDDDPTALQSPFDIDENGQLISRPGDTPEEPREPISVKIIWRGGGKNVVLARAGDDNWKGRQPMRRSDSQDDHSWSTYVSLMPGTHHIRFIVDNQWRLAEDLPTAVDDEGSLANYVAVPISGLTPPSGGAAAAQPPPAQYPTSAAKYLSFWSESSAMGTEVFTLTDPESYKSGWTDEIPPELVIAAREEEAYLAYTSGTDYELGTHDHVPAPNIPPAPALPRHLDKLILNSKASGGRGRDGRDRQRERDRDRDRDRDREHRRRQGRSMLGMASSIAGDVLREDTIAGSETKPIPITTASGADVTFQHLSAAQISAQTPLGLEGPGLSDDASVLPVPSHVVLHHLSTSAIRNGVLAVGTTTRYRKKFLTTIYYKPT</sequence>
<dbReference type="Proteomes" id="UP000053558">
    <property type="component" value="Unassembled WGS sequence"/>
</dbReference>